<evidence type="ECO:0000256" key="5">
    <source>
        <dbReference type="ARBA" id="ARBA00022777"/>
    </source>
</evidence>
<dbReference type="GO" id="GO:0004674">
    <property type="term" value="F:protein serine/threonine kinase activity"/>
    <property type="evidence" value="ECO:0007669"/>
    <property type="project" value="UniProtKB-KW"/>
</dbReference>
<dbReference type="InterPro" id="IPR017441">
    <property type="entry name" value="Protein_kinase_ATP_BS"/>
</dbReference>
<proteinExistence type="predicted"/>
<dbReference type="EC" id="2.7.11.1" evidence="1"/>
<dbReference type="InterPro" id="IPR011009">
    <property type="entry name" value="Kinase-like_dom_sf"/>
</dbReference>
<dbReference type="PANTHER" id="PTHR24346">
    <property type="entry name" value="MAP/MICROTUBULE AFFINITY-REGULATING KINASE"/>
    <property type="match status" value="1"/>
</dbReference>
<evidence type="ECO:0000313" key="11">
    <source>
        <dbReference type="Ensembl" id="ENSSSCP00045042209.1"/>
    </source>
</evidence>
<reference evidence="11" key="1">
    <citation type="submission" date="2025-08" db="UniProtKB">
        <authorList>
            <consortium name="Ensembl"/>
        </authorList>
    </citation>
    <scope>IDENTIFICATION</scope>
</reference>
<keyword evidence="4 9" id="KW-0547">Nucleotide-binding</keyword>
<dbReference type="PANTHER" id="PTHR24346:SF82">
    <property type="entry name" value="KP78A-RELATED"/>
    <property type="match status" value="1"/>
</dbReference>
<evidence type="ECO:0000256" key="8">
    <source>
        <dbReference type="ARBA" id="ARBA00048679"/>
    </source>
</evidence>
<evidence type="ECO:0000256" key="10">
    <source>
        <dbReference type="SAM" id="MobiDB-lite"/>
    </source>
</evidence>
<dbReference type="AlphaFoldDB" id="A0A8D1IYA0"/>
<evidence type="ECO:0000256" key="1">
    <source>
        <dbReference type="ARBA" id="ARBA00012513"/>
    </source>
</evidence>
<feature type="region of interest" description="Disordered" evidence="10">
    <location>
        <begin position="1"/>
        <end position="34"/>
    </location>
</feature>
<evidence type="ECO:0000256" key="4">
    <source>
        <dbReference type="ARBA" id="ARBA00022741"/>
    </source>
</evidence>
<organism evidence="11 12">
    <name type="scientific">Sus scrofa</name>
    <name type="common">Pig</name>
    <dbReference type="NCBI Taxonomy" id="9823"/>
    <lineage>
        <taxon>Eukaryota</taxon>
        <taxon>Metazoa</taxon>
        <taxon>Chordata</taxon>
        <taxon>Craniata</taxon>
        <taxon>Vertebrata</taxon>
        <taxon>Euteleostomi</taxon>
        <taxon>Mammalia</taxon>
        <taxon>Eutheria</taxon>
        <taxon>Laurasiatheria</taxon>
        <taxon>Artiodactyla</taxon>
        <taxon>Suina</taxon>
        <taxon>Suidae</taxon>
        <taxon>Sus</taxon>
    </lineage>
</organism>
<feature type="region of interest" description="Disordered" evidence="10">
    <location>
        <begin position="189"/>
        <end position="216"/>
    </location>
</feature>
<sequence length="216" mass="24239">MSTISLLPTVNERDTENHRSHGDGQQEVTSHTGCSGAQCRNTIASCADEQPHIRNYRLLKTIGKGNFAKVKLARHILRGREVAIKIIDKTQLNPKSLQKLFRELWRIQKGARQALQIVTSKKMEFPPRNQVAVLMEERESLLPDPCLGMQVIPIRWIFLNVRKAPLSQVTVPDQRVPVASTHSISSATTLDQARYPRGTASQSTFHGLPCEQRTAT</sequence>
<feature type="binding site" evidence="9">
    <location>
        <position position="85"/>
    </location>
    <ligand>
        <name>ATP</name>
        <dbReference type="ChEBI" id="CHEBI:30616"/>
    </ligand>
</feature>
<keyword evidence="3" id="KW-0808">Transferase</keyword>
<dbReference type="GO" id="GO:0005524">
    <property type="term" value="F:ATP binding"/>
    <property type="evidence" value="ECO:0007669"/>
    <property type="project" value="UniProtKB-UniRule"/>
</dbReference>
<comment type="catalytic activity">
    <reaction evidence="7">
        <text>L-threonyl-[protein] + ATP = O-phospho-L-threonyl-[protein] + ADP + H(+)</text>
        <dbReference type="Rhea" id="RHEA:46608"/>
        <dbReference type="Rhea" id="RHEA-COMP:11060"/>
        <dbReference type="Rhea" id="RHEA-COMP:11605"/>
        <dbReference type="ChEBI" id="CHEBI:15378"/>
        <dbReference type="ChEBI" id="CHEBI:30013"/>
        <dbReference type="ChEBI" id="CHEBI:30616"/>
        <dbReference type="ChEBI" id="CHEBI:61977"/>
        <dbReference type="ChEBI" id="CHEBI:456216"/>
        <dbReference type="EC" id="2.7.11.1"/>
    </reaction>
</comment>
<dbReference type="FunFam" id="3.30.200.20:FF:000003">
    <property type="entry name" value="Non-specific serine/threonine protein kinase"/>
    <property type="match status" value="1"/>
</dbReference>
<evidence type="ECO:0000256" key="3">
    <source>
        <dbReference type="ARBA" id="ARBA00022679"/>
    </source>
</evidence>
<evidence type="ECO:0000313" key="12">
    <source>
        <dbReference type="Proteomes" id="UP000694728"/>
    </source>
</evidence>
<dbReference type="Proteomes" id="UP000694728">
    <property type="component" value="Unplaced"/>
</dbReference>
<keyword evidence="2" id="KW-0723">Serine/threonine-protein kinase</keyword>
<protein>
    <recommendedName>
        <fullName evidence="1">non-specific serine/threonine protein kinase</fullName>
        <ecNumber evidence="1">2.7.11.1</ecNumber>
    </recommendedName>
</protein>
<dbReference type="Gene3D" id="3.30.200.20">
    <property type="entry name" value="Phosphorylase Kinase, domain 1"/>
    <property type="match status" value="1"/>
</dbReference>
<dbReference type="SUPFAM" id="SSF56112">
    <property type="entry name" value="Protein kinase-like (PK-like)"/>
    <property type="match status" value="1"/>
</dbReference>
<accession>A0A8D1IYA0</accession>
<feature type="compositionally biased region" description="Basic and acidic residues" evidence="10">
    <location>
        <begin position="11"/>
        <end position="24"/>
    </location>
</feature>
<comment type="catalytic activity">
    <reaction evidence="8">
        <text>L-seryl-[protein] + ATP = O-phospho-L-seryl-[protein] + ADP + H(+)</text>
        <dbReference type="Rhea" id="RHEA:17989"/>
        <dbReference type="Rhea" id="RHEA-COMP:9863"/>
        <dbReference type="Rhea" id="RHEA-COMP:11604"/>
        <dbReference type="ChEBI" id="CHEBI:15378"/>
        <dbReference type="ChEBI" id="CHEBI:29999"/>
        <dbReference type="ChEBI" id="CHEBI:30616"/>
        <dbReference type="ChEBI" id="CHEBI:83421"/>
        <dbReference type="ChEBI" id="CHEBI:456216"/>
        <dbReference type="EC" id="2.7.11.1"/>
    </reaction>
</comment>
<evidence type="ECO:0000256" key="6">
    <source>
        <dbReference type="ARBA" id="ARBA00022840"/>
    </source>
</evidence>
<evidence type="ECO:0000256" key="7">
    <source>
        <dbReference type="ARBA" id="ARBA00047899"/>
    </source>
</evidence>
<evidence type="ECO:0000256" key="2">
    <source>
        <dbReference type="ARBA" id="ARBA00022527"/>
    </source>
</evidence>
<dbReference type="PROSITE" id="PS00107">
    <property type="entry name" value="PROTEIN_KINASE_ATP"/>
    <property type="match status" value="1"/>
</dbReference>
<dbReference type="Ensembl" id="ENSSSCT00045060111.1">
    <property type="protein sequence ID" value="ENSSSCP00045042209.1"/>
    <property type="gene ID" value="ENSSSCG00045035003.1"/>
</dbReference>
<keyword evidence="5" id="KW-0418">Kinase</keyword>
<keyword evidence="6 9" id="KW-0067">ATP-binding</keyword>
<evidence type="ECO:0000256" key="9">
    <source>
        <dbReference type="PROSITE-ProRule" id="PRU10141"/>
    </source>
</evidence>
<name>A0A8D1IYA0_PIG</name>